<evidence type="ECO:0000313" key="2">
    <source>
        <dbReference type="Proteomes" id="UP000243799"/>
    </source>
</evidence>
<dbReference type="STRING" id="490629.SAMN05216266_107260"/>
<dbReference type="AlphaFoldDB" id="A0A1I0ZSY3"/>
<reference evidence="2" key="1">
    <citation type="submission" date="2016-10" db="EMBL/GenBank/DDBJ databases">
        <authorList>
            <person name="Varghese N."/>
            <person name="Submissions S."/>
        </authorList>
    </citation>
    <scope>NUCLEOTIDE SEQUENCE [LARGE SCALE GENOMIC DNA]</scope>
    <source>
        <strain evidence="2">CGMCC 4.3568</strain>
    </source>
</reference>
<sequence>MYCITVTIESPLLRFVHSTPSCAAMECLQVPPSKITQVANRYLAVPLPGGLECSVRVRGQGEGNRSTQRRCHGVSMALGW</sequence>
<gene>
    <name evidence="1" type="ORF">SAMN05216266_107260</name>
</gene>
<evidence type="ECO:0000313" key="1">
    <source>
        <dbReference type="EMBL" id="SFB28755.1"/>
    </source>
</evidence>
<protein>
    <submittedName>
        <fullName evidence="1">Uncharacterized protein</fullName>
    </submittedName>
</protein>
<organism evidence="1 2">
    <name type="scientific">Amycolatopsis marina</name>
    <dbReference type="NCBI Taxonomy" id="490629"/>
    <lineage>
        <taxon>Bacteria</taxon>
        <taxon>Bacillati</taxon>
        <taxon>Actinomycetota</taxon>
        <taxon>Actinomycetes</taxon>
        <taxon>Pseudonocardiales</taxon>
        <taxon>Pseudonocardiaceae</taxon>
        <taxon>Amycolatopsis</taxon>
    </lineage>
</organism>
<accession>A0A1I0ZSY3</accession>
<name>A0A1I0ZSY3_9PSEU</name>
<keyword evidence="2" id="KW-1185">Reference proteome</keyword>
<proteinExistence type="predicted"/>
<dbReference type="Proteomes" id="UP000243799">
    <property type="component" value="Unassembled WGS sequence"/>
</dbReference>
<dbReference type="EMBL" id="FOKG01000007">
    <property type="protein sequence ID" value="SFB28755.1"/>
    <property type="molecule type" value="Genomic_DNA"/>
</dbReference>